<dbReference type="EMBL" id="MU393458">
    <property type="protein sequence ID" value="KAI4866465.1"/>
    <property type="molecule type" value="Genomic_DNA"/>
</dbReference>
<dbReference type="Proteomes" id="UP001497700">
    <property type="component" value="Unassembled WGS sequence"/>
</dbReference>
<gene>
    <name evidence="1" type="ORF">F4820DRAFT_447000</name>
</gene>
<evidence type="ECO:0000313" key="2">
    <source>
        <dbReference type="Proteomes" id="UP001497700"/>
    </source>
</evidence>
<reference evidence="1 2" key="1">
    <citation type="journal article" date="2022" name="New Phytol.">
        <title>Ecological generalism drives hyperdiversity of secondary metabolite gene clusters in xylarialean endophytes.</title>
        <authorList>
            <person name="Franco M.E.E."/>
            <person name="Wisecaver J.H."/>
            <person name="Arnold A.E."/>
            <person name="Ju Y.M."/>
            <person name="Slot J.C."/>
            <person name="Ahrendt S."/>
            <person name="Moore L.P."/>
            <person name="Eastman K.E."/>
            <person name="Scott K."/>
            <person name="Konkel Z."/>
            <person name="Mondo S.J."/>
            <person name="Kuo A."/>
            <person name="Hayes R.D."/>
            <person name="Haridas S."/>
            <person name="Andreopoulos B."/>
            <person name="Riley R."/>
            <person name="LaButti K."/>
            <person name="Pangilinan J."/>
            <person name="Lipzen A."/>
            <person name="Amirebrahimi M."/>
            <person name="Yan J."/>
            <person name="Adam C."/>
            <person name="Keymanesh K."/>
            <person name="Ng V."/>
            <person name="Louie K."/>
            <person name="Northen T."/>
            <person name="Drula E."/>
            <person name="Henrissat B."/>
            <person name="Hsieh H.M."/>
            <person name="Youens-Clark K."/>
            <person name="Lutzoni F."/>
            <person name="Miadlikowska J."/>
            <person name="Eastwood D.C."/>
            <person name="Hamelin R.C."/>
            <person name="Grigoriev I.V."/>
            <person name="U'Ren J.M."/>
        </authorList>
    </citation>
    <scope>NUCLEOTIDE SEQUENCE [LARGE SCALE GENOMIC DNA]</scope>
    <source>
        <strain evidence="1 2">CBS 119005</strain>
    </source>
</reference>
<accession>A0ACB9Z641</accession>
<proteinExistence type="predicted"/>
<name>A0ACB9Z641_9PEZI</name>
<evidence type="ECO:0000313" key="1">
    <source>
        <dbReference type="EMBL" id="KAI4866465.1"/>
    </source>
</evidence>
<keyword evidence="2" id="KW-1185">Reference proteome</keyword>
<sequence length="233" mass="26028">MPTDTRAATATAKVNRRGRTEAASPSFESYLIKNTNINEAPGVELSLRQKLIVGSVLDTLGNREQLFEGHPTLKHLSLWSRDATFADPLTIATGYHQFAAQWYGLPAVFNPIRIQDHSVTSAGNPIELQLTNTYGLKGLNKEQTINSTVRIYIGRDQRIERVEDRWNARQAFRCLSYHFAPYGSWCDHQSAGAGGRIAFRKLNAVTVPRLITVPGNEEEDMRLKADREKSTGS</sequence>
<organism evidence="1 2">
    <name type="scientific">Hypoxylon rubiginosum</name>
    <dbReference type="NCBI Taxonomy" id="110542"/>
    <lineage>
        <taxon>Eukaryota</taxon>
        <taxon>Fungi</taxon>
        <taxon>Dikarya</taxon>
        <taxon>Ascomycota</taxon>
        <taxon>Pezizomycotina</taxon>
        <taxon>Sordariomycetes</taxon>
        <taxon>Xylariomycetidae</taxon>
        <taxon>Xylariales</taxon>
        <taxon>Hypoxylaceae</taxon>
        <taxon>Hypoxylon</taxon>
    </lineage>
</organism>
<protein>
    <submittedName>
        <fullName evidence="1">Uncharacterized protein</fullName>
    </submittedName>
</protein>
<comment type="caution">
    <text evidence="1">The sequence shown here is derived from an EMBL/GenBank/DDBJ whole genome shotgun (WGS) entry which is preliminary data.</text>
</comment>